<keyword evidence="3" id="KW-1185">Reference proteome</keyword>
<dbReference type="InterPro" id="IPR052967">
    <property type="entry name" value="Stress_Response_Assoc"/>
</dbReference>
<name>A0ABX1MYH5_9RHOO</name>
<evidence type="ECO:0000313" key="3">
    <source>
        <dbReference type="Proteomes" id="UP000601990"/>
    </source>
</evidence>
<dbReference type="PANTHER" id="PTHR38463">
    <property type="entry name" value="STRESS RESPONSE PROTEIN YSNF"/>
    <property type="match status" value="1"/>
</dbReference>
<gene>
    <name evidence="2" type="ORF">GO608_06865</name>
</gene>
<dbReference type="Proteomes" id="UP000601990">
    <property type="component" value="Unassembled WGS sequence"/>
</dbReference>
<reference evidence="2" key="1">
    <citation type="submission" date="2019-12" db="EMBL/GenBank/DDBJ databases">
        <title>Comparative genomics gives insights into the taxonomy of the Azoarcus-Aromatoleum group and reveals separate origins of nif in the plant-associated Azoarcus and non-plant-associated Aromatoleum sub-groups.</title>
        <authorList>
            <person name="Lafos M."/>
            <person name="Maluk M."/>
            <person name="Batista M."/>
            <person name="Junghare M."/>
            <person name="Carmona M."/>
            <person name="Faoro H."/>
            <person name="Cruz L.M."/>
            <person name="Battistoni F."/>
            <person name="De Souza E."/>
            <person name="Pedrosa F."/>
            <person name="Chen W.-M."/>
            <person name="Poole P.S."/>
            <person name="Dixon R.A."/>
            <person name="James E.K."/>
        </authorList>
    </citation>
    <scope>NUCLEOTIDE SEQUENCE</scope>
    <source>
        <strain evidence="2">U120</strain>
    </source>
</reference>
<organism evidence="2 3">
    <name type="scientific">Aromatoleum buckelii</name>
    <dbReference type="NCBI Taxonomy" id="200254"/>
    <lineage>
        <taxon>Bacteria</taxon>
        <taxon>Pseudomonadati</taxon>
        <taxon>Pseudomonadota</taxon>
        <taxon>Betaproteobacteria</taxon>
        <taxon>Rhodocyclales</taxon>
        <taxon>Rhodocyclaceae</taxon>
        <taxon>Aromatoleum</taxon>
    </lineage>
</organism>
<feature type="domain" description="DUF2382" evidence="1">
    <location>
        <begin position="145"/>
        <end position="254"/>
    </location>
</feature>
<dbReference type="InterPro" id="IPR019060">
    <property type="entry name" value="DUF2382"/>
</dbReference>
<evidence type="ECO:0000313" key="2">
    <source>
        <dbReference type="EMBL" id="NMF93047.1"/>
    </source>
</evidence>
<sequence length="356" mass="40297">MTQTVVGVFDTADAALSAEQALLSRGFDRSALHRTAADTAYSTTEERDEGFFSGIGRFFSNLFGTDDSDEVGAYSEAVRRGATVLTVDLPDDADTDLVRDALEEAGAIDIDERTEYWRQQGWTGYRADSPPLTAEEIANERKAVLPVVEEQLDVGKRQMKKGTVRVVSRTVETPVRENVQLREEHATIERRPVDRPATGEDLKAFAEKTVEVQETAEKAVVSKTARVVEEVRVGKEATEHTETIEDMVRRTEVQTQRDGGETGATGTMLRTFEEYEPDYRQDFQTRYATQGGRYEEYAPAYRYGYTLASDARYRGRMWPDIEADAQRDWDRDHPGGTWERMKLAVRHGWERVTGQR</sequence>
<protein>
    <submittedName>
        <fullName evidence="2">DUF2382 domain-containing protein</fullName>
    </submittedName>
</protein>
<evidence type="ECO:0000259" key="1">
    <source>
        <dbReference type="Pfam" id="PF09557"/>
    </source>
</evidence>
<dbReference type="RefSeq" id="WP_169198337.1">
    <property type="nucleotide sequence ID" value="NZ_WTVH02000008.1"/>
</dbReference>
<dbReference type="Pfam" id="PF09557">
    <property type="entry name" value="DUF2382"/>
    <property type="match status" value="1"/>
</dbReference>
<dbReference type="PANTHER" id="PTHR38463:SF1">
    <property type="entry name" value="STRESS RESPONSE PROTEIN YSNF"/>
    <property type="match status" value="1"/>
</dbReference>
<proteinExistence type="predicted"/>
<accession>A0ABX1MYH5</accession>
<comment type="caution">
    <text evidence="2">The sequence shown here is derived from an EMBL/GenBank/DDBJ whole genome shotgun (WGS) entry which is preliminary data.</text>
</comment>
<dbReference type="EMBL" id="WTVH01000010">
    <property type="protein sequence ID" value="NMF93047.1"/>
    <property type="molecule type" value="Genomic_DNA"/>
</dbReference>